<dbReference type="InterPro" id="IPR027805">
    <property type="entry name" value="Transposase_HTH_dom"/>
</dbReference>
<evidence type="ECO:0000259" key="1">
    <source>
        <dbReference type="Pfam" id="PF13613"/>
    </source>
</evidence>
<reference evidence="2 3" key="1">
    <citation type="journal article" date="2020" name="Sci. Rep.">
        <title>A novel cyanobacterial geosmin producer, revising GeoA distribution and dispersion patterns in Bacteria.</title>
        <authorList>
            <person name="Churro C."/>
            <person name="Semedo-Aguiar A.P."/>
            <person name="Silva A.D."/>
            <person name="Pereira-Leal J.B."/>
            <person name="Leite R.B."/>
        </authorList>
    </citation>
    <scope>NUCLEOTIDE SEQUENCE [LARGE SCALE GENOMIC DNA]</scope>
    <source>
        <strain evidence="2 3">IPMA8</strain>
    </source>
</reference>
<dbReference type="EMBL" id="SRRZ01000088">
    <property type="protein sequence ID" value="NQE36526.1"/>
    <property type="molecule type" value="Genomic_DNA"/>
</dbReference>
<name>A0ABX2D1Y0_9CYAN</name>
<dbReference type="Pfam" id="PF13613">
    <property type="entry name" value="HTH_Tnp_4"/>
    <property type="match status" value="1"/>
</dbReference>
<proteinExistence type="predicted"/>
<accession>A0ABX2D1Y0</accession>
<sequence>MLGVQFDVSETTANDIFNHWLAVLIELLPASLLEQVKNMKITGYG</sequence>
<dbReference type="RefSeq" id="WP_172190420.1">
    <property type="nucleotide sequence ID" value="NZ_CAWPPK010000305.1"/>
</dbReference>
<evidence type="ECO:0000313" key="2">
    <source>
        <dbReference type="EMBL" id="NQE36526.1"/>
    </source>
</evidence>
<keyword evidence="3" id="KW-1185">Reference proteome</keyword>
<comment type="caution">
    <text evidence="2">The sequence shown here is derived from an EMBL/GenBank/DDBJ whole genome shotgun (WGS) entry which is preliminary data.</text>
</comment>
<feature type="domain" description="Transposase Helix-turn-helix" evidence="1">
    <location>
        <begin position="2"/>
        <end position="29"/>
    </location>
</feature>
<evidence type="ECO:0000313" key="3">
    <source>
        <dbReference type="Proteomes" id="UP000702425"/>
    </source>
</evidence>
<dbReference type="Proteomes" id="UP000702425">
    <property type="component" value="Unassembled WGS sequence"/>
</dbReference>
<organism evidence="2 3">
    <name type="scientific">Microcoleus asticus IPMA8</name>
    <dbReference type="NCBI Taxonomy" id="2563858"/>
    <lineage>
        <taxon>Bacteria</taxon>
        <taxon>Bacillati</taxon>
        <taxon>Cyanobacteriota</taxon>
        <taxon>Cyanophyceae</taxon>
        <taxon>Oscillatoriophycideae</taxon>
        <taxon>Oscillatoriales</taxon>
        <taxon>Microcoleaceae</taxon>
        <taxon>Microcoleus</taxon>
        <taxon>Microcoleus asticus</taxon>
    </lineage>
</organism>
<gene>
    <name evidence="2" type="ORF">E5S67_04291</name>
</gene>
<protein>
    <recommendedName>
        <fullName evidence="1">Transposase Helix-turn-helix domain-containing protein</fullName>
    </recommendedName>
</protein>